<gene>
    <name evidence="4" type="ORF">DVR09_15675</name>
</gene>
<dbReference type="PANTHER" id="PTHR12521:SF0">
    <property type="entry name" value="ADP-RIBOSE GLYCOHYDROLASE OARD1"/>
    <property type="match status" value="1"/>
</dbReference>
<proteinExistence type="predicted"/>
<feature type="region of interest" description="Disordered" evidence="2">
    <location>
        <begin position="1"/>
        <end position="36"/>
    </location>
</feature>
<dbReference type="InterPro" id="IPR043472">
    <property type="entry name" value="Macro_dom-like"/>
</dbReference>
<dbReference type="InterPro" id="IPR002589">
    <property type="entry name" value="Macro_dom"/>
</dbReference>
<evidence type="ECO:0000313" key="5">
    <source>
        <dbReference type="Proteomes" id="UP000254508"/>
    </source>
</evidence>
<dbReference type="EMBL" id="CP031358">
    <property type="protein sequence ID" value="AXK43892.1"/>
    <property type="molecule type" value="Genomic_DNA"/>
</dbReference>
<geneLocation type="plasmid" evidence="4 5">
    <name>unnamed</name>
</geneLocation>
<protein>
    <recommendedName>
        <fullName evidence="3">Macro domain-containing protein</fullName>
    </recommendedName>
</protein>
<feature type="domain" description="Macro" evidence="3">
    <location>
        <begin position="255"/>
        <end position="415"/>
    </location>
</feature>
<dbReference type="RefSeq" id="WP_115418205.1">
    <property type="nucleotide sequence ID" value="NZ_CP031358.1"/>
</dbReference>
<accession>A0A345YIZ0</accession>
<feature type="compositionally biased region" description="Low complexity" evidence="2">
    <location>
        <begin position="21"/>
        <end position="32"/>
    </location>
</feature>
<dbReference type="Proteomes" id="UP000254508">
    <property type="component" value="Plasmid unnamed"/>
</dbReference>
<organism evidence="4 5">
    <name type="scientific">Erythrobacter aureus</name>
    <dbReference type="NCBI Taxonomy" id="2182384"/>
    <lineage>
        <taxon>Bacteria</taxon>
        <taxon>Pseudomonadati</taxon>
        <taxon>Pseudomonadota</taxon>
        <taxon>Alphaproteobacteria</taxon>
        <taxon>Sphingomonadales</taxon>
        <taxon>Erythrobacteraceae</taxon>
        <taxon>Erythrobacter/Porphyrobacter group</taxon>
        <taxon>Erythrobacter</taxon>
    </lineage>
</organism>
<keyword evidence="5" id="KW-1185">Reference proteome</keyword>
<dbReference type="PROSITE" id="PS51154">
    <property type="entry name" value="MACRO"/>
    <property type="match status" value="1"/>
</dbReference>
<evidence type="ECO:0000256" key="2">
    <source>
        <dbReference type="SAM" id="MobiDB-lite"/>
    </source>
</evidence>
<sequence length="415" mass="45016">MPFARTAPSAQTSAPAIGGDRQASTRSAAPASRRGKPLRPRFDIRLIADLLASPDGYAAYAGIGSRETPDSILATMTEIAFALEARGFTMRSGFAGGADTAFELGTSRNSLREVFAPWKGFGQNPHSKYDARRFQQIRMFEHERGYRFPPAPQRLITGDLFDRAEAMAKQYHPTWDRLPQGAQKMHTRNMGQVLGPKLDQPARFVIAWTSDGQATGGTGQAIRVADDLGIPVLNLHDADVRAEILRVLGIVMSDTSAPAAANDAGGSVTYVDGDITEDDAELLVNTVNCVGVMGKGVALAFKNRWPSIMPAYQAECRDNVLQAGGCRLFDLPDGRKWAGLATKDHWRQPSQMDWVRTGVAELARQAREAGIRTIAMTAPGCGNGGLDWAQVEPIVLKALAEFDLRLYARTTMGAR</sequence>
<dbReference type="PANTHER" id="PTHR12521">
    <property type="entry name" value="PROTEIN C6ORF130"/>
    <property type="match status" value="1"/>
</dbReference>
<dbReference type="Gene3D" id="3.40.220.10">
    <property type="entry name" value="Leucine Aminopeptidase, subunit E, domain 1"/>
    <property type="match status" value="1"/>
</dbReference>
<dbReference type="Pfam" id="PF01661">
    <property type="entry name" value="Macro"/>
    <property type="match status" value="1"/>
</dbReference>
<dbReference type="OrthoDB" id="9780211at2"/>
<dbReference type="GO" id="GO:0140291">
    <property type="term" value="P:peptidyl-glutamate ADP-deribosylation"/>
    <property type="evidence" value="ECO:0007669"/>
    <property type="project" value="TreeGrafter"/>
</dbReference>
<dbReference type="InterPro" id="IPR050892">
    <property type="entry name" value="ADP-ribose_metab_enzymes"/>
</dbReference>
<evidence type="ECO:0000313" key="4">
    <source>
        <dbReference type="EMBL" id="AXK43892.1"/>
    </source>
</evidence>
<dbReference type="CDD" id="cd02901">
    <property type="entry name" value="Macro_Poa1p-like"/>
    <property type="match status" value="1"/>
</dbReference>
<evidence type="ECO:0000259" key="3">
    <source>
        <dbReference type="PROSITE" id="PS51154"/>
    </source>
</evidence>
<reference evidence="4 5" key="1">
    <citation type="submission" date="2018-07" db="EMBL/GenBank/DDBJ databases">
        <title>Genome sequence of Erythrobacter strain YH-07, an antagonistic bacterium isolated from Yellow Sea.</title>
        <authorList>
            <person name="Tang T."/>
            <person name="Liu Q."/>
            <person name="Sun X."/>
        </authorList>
    </citation>
    <scope>NUCLEOTIDE SEQUENCE [LARGE SCALE GENOMIC DNA]</scope>
    <source>
        <strain evidence="4 5">YH-07</strain>
        <plasmid evidence="4 5">unnamed</plasmid>
    </source>
</reference>
<evidence type="ECO:0000256" key="1">
    <source>
        <dbReference type="ARBA" id="ARBA00035885"/>
    </source>
</evidence>
<comment type="catalytic activity">
    <reaction evidence="1">
        <text>an N-(ADP-alpha-D-ribosyl)-thymidine in DNA + H2O = a thymidine in DNA + ADP-D-ribose</text>
        <dbReference type="Rhea" id="RHEA:71655"/>
        <dbReference type="Rhea" id="RHEA-COMP:13556"/>
        <dbReference type="Rhea" id="RHEA-COMP:18051"/>
        <dbReference type="ChEBI" id="CHEBI:15377"/>
        <dbReference type="ChEBI" id="CHEBI:57967"/>
        <dbReference type="ChEBI" id="CHEBI:137386"/>
        <dbReference type="ChEBI" id="CHEBI:191199"/>
    </reaction>
    <physiologicalReaction direction="left-to-right" evidence="1">
        <dbReference type="Rhea" id="RHEA:71656"/>
    </physiologicalReaction>
</comment>
<dbReference type="SMART" id="SM00506">
    <property type="entry name" value="A1pp"/>
    <property type="match status" value="1"/>
</dbReference>
<keyword evidence="4" id="KW-0614">Plasmid</keyword>
<dbReference type="AlphaFoldDB" id="A0A345YIZ0"/>
<name>A0A345YIZ0_9SPHN</name>
<dbReference type="KEGG" id="err:DVR09_15675"/>
<dbReference type="SUPFAM" id="SSF52949">
    <property type="entry name" value="Macro domain-like"/>
    <property type="match status" value="1"/>
</dbReference>